<dbReference type="InterPro" id="IPR005312">
    <property type="entry name" value="DUF1759"/>
</dbReference>
<dbReference type="InterPro" id="IPR011011">
    <property type="entry name" value="Znf_FYVE_PHD"/>
</dbReference>
<dbReference type="InterPro" id="IPR013083">
    <property type="entry name" value="Znf_RING/FYVE/PHD"/>
</dbReference>
<feature type="compositionally biased region" description="Low complexity" evidence="5">
    <location>
        <begin position="249"/>
        <end position="261"/>
    </location>
</feature>
<organism evidence="9 10">
    <name type="scientific">Aedes albopictus</name>
    <name type="common">Asian tiger mosquito</name>
    <name type="synonym">Stegomyia albopicta</name>
    <dbReference type="NCBI Taxonomy" id="7160"/>
    <lineage>
        <taxon>Eukaryota</taxon>
        <taxon>Metazoa</taxon>
        <taxon>Ecdysozoa</taxon>
        <taxon>Arthropoda</taxon>
        <taxon>Hexapoda</taxon>
        <taxon>Insecta</taxon>
        <taxon>Pterygota</taxon>
        <taxon>Neoptera</taxon>
        <taxon>Endopterygota</taxon>
        <taxon>Diptera</taxon>
        <taxon>Nematocera</taxon>
        <taxon>Culicoidea</taxon>
        <taxon>Culicidae</taxon>
        <taxon>Culicinae</taxon>
        <taxon>Aedini</taxon>
        <taxon>Aedes</taxon>
        <taxon>Stegomyia</taxon>
    </lineage>
</organism>
<dbReference type="Gene3D" id="3.30.420.10">
    <property type="entry name" value="Ribonuclease H-like superfamily/Ribonuclease H"/>
    <property type="match status" value="1"/>
</dbReference>
<dbReference type="Pfam" id="PF00078">
    <property type="entry name" value="RVT_1"/>
    <property type="match status" value="1"/>
</dbReference>
<feature type="compositionally biased region" description="Basic and acidic residues" evidence="5">
    <location>
        <begin position="2214"/>
        <end position="2223"/>
    </location>
</feature>
<dbReference type="PANTHER" id="PTHR47331:SF1">
    <property type="entry name" value="GAG-LIKE PROTEIN"/>
    <property type="match status" value="1"/>
</dbReference>
<feature type="domain" description="RING-type" evidence="7">
    <location>
        <begin position="175"/>
        <end position="217"/>
    </location>
</feature>
<feature type="compositionally biased region" description="Low complexity" evidence="5">
    <location>
        <begin position="432"/>
        <end position="443"/>
    </location>
</feature>
<dbReference type="InterPro" id="IPR008042">
    <property type="entry name" value="Retrotrans_Pao"/>
</dbReference>
<name>A0ABM1XU71_AEDAL</name>
<dbReference type="RefSeq" id="XP_062700518.1">
    <property type="nucleotide sequence ID" value="XM_062844534.1"/>
</dbReference>
<feature type="region of interest" description="Disordered" evidence="5">
    <location>
        <begin position="2181"/>
        <end position="2223"/>
    </location>
</feature>
<dbReference type="InterPro" id="IPR000477">
    <property type="entry name" value="RT_dom"/>
</dbReference>
<accession>A0ABM1XU71</accession>
<dbReference type="SUPFAM" id="SSF57903">
    <property type="entry name" value="FYVE/PHD zinc finger"/>
    <property type="match status" value="1"/>
</dbReference>
<dbReference type="Pfam" id="PF00628">
    <property type="entry name" value="PHD"/>
    <property type="match status" value="1"/>
</dbReference>
<dbReference type="RefSeq" id="XP_062700520.1">
    <property type="nucleotide sequence ID" value="XM_062844536.1"/>
</dbReference>
<dbReference type="EnsemblMetazoa" id="AALFPA23_002904.R2987">
    <property type="protein sequence ID" value="AALFPA23_002904.P2987"/>
    <property type="gene ID" value="AALFPA23_002904"/>
</dbReference>
<evidence type="ECO:0000256" key="3">
    <source>
        <dbReference type="ARBA" id="ARBA00022833"/>
    </source>
</evidence>
<keyword evidence="1" id="KW-0479">Metal-binding</keyword>
<evidence type="ECO:0000256" key="4">
    <source>
        <dbReference type="PROSITE-ProRule" id="PRU00175"/>
    </source>
</evidence>
<evidence type="ECO:0000256" key="2">
    <source>
        <dbReference type="ARBA" id="ARBA00022771"/>
    </source>
</evidence>
<dbReference type="EnsemblMetazoa" id="AALFPA23_002904.R2988">
    <property type="protein sequence ID" value="AALFPA23_002904.P2988"/>
    <property type="gene ID" value="AALFPA23_002904"/>
</dbReference>
<dbReference type="SUPFAM" id="SSF53098">
    <property type="entry name" value="Ribonuclease H-like"/>
    <property type="match status" value="1"/>
</dbReference>
<feature type="compositionally biased region" description="Polar residues" evidence="5">
    <location>
        <begin position="30"/>
        <end position="41"/>
    </location>
</feature>
<keyword evidence="10" id="KW-1185">Reference proteome</keyword>
<dbReference type="Proteomes" id="UP000069940">
    <property type="component" value="Unassembled WGS sequence"/>
</dbReference>
<feature type="compositionally biased region" description="Polar residues" evidence="5">
    <location>
        <begin position="836"/>
        <end position="851"/>
    </location>
</feature>
<dbReference type="InterPro" id="IPR043502">
    <property type="entry name" value="DNA/RNA_pol_sf"/>
</dbReference>
<feature type="compositionally biased region" description="Polar residues" evidence="5">
    <location>
        <begin position="2201"/>
        <end position="2213"/>
    </location>
</feature>
<feature type="region of interest" description="Disordered" evidence="5">
    <location>
        <begin position="30"/>
        <end position="70"/>
    </location>
</feature>
<evidence type="ECO:0000259" key="6">
    <source>
        <dbReference type="PROSITE" id="PS50016"/>
    </source>
</evidence>
<dbReference type="PROSITE" id="PS50994">
    <property type="entry name" value="INTEGRASE"/>
    <property type="match status" value="1"/>
</dbReference>
<feature type="domain" description="Integrase catalytic" evidence="8">
    <location>
        <begin position="1867"/>
        <end position="2053"/>
    </location>
</feature>
<protein>
    <submittedName>
        <fullName evidence="9">Uncharacterized protein</fullName>
    </submittedName>
</protein>
<dbReference type="InterPro" id="IPR043128">
    <property type="entry name" value="Rev_trsase/Diguanyl_cyclase"/>
</dbReference>
<keyword evidence="3" id="KW-0862">Zinc</keyword>
<reference evidence="10" key="1">
    <citation type="journal article" date="2015" name="Proc. Natl. Acad. Sci. U.S.A.">
        <title>Genome sequence of the Asian Tiger mosquito, Aedes albopictus, reveals insights into its biology, genetics, and evolution.</title>
        <authorList>
            <person name="Chen X.G."/>
            <person name="Jiang X."/>
            <person name="Gu J."/>
            <person name="Xu M."/>
            <person name="Wu Y."/>
            <person name="Deng Y."/>
            <person name="Zhang C."/>
            <person name="Bonizzoni M."/>
            <person name="Dermauw W."/>
            <person name="Vontas J."/>
            <person name="Armbruster P."/>
            <person name="Huang X."/>
            <person name="Yang Y."/>
            <person name="Zhang H."/>
            <person name="He W."/>
            <person name="Peng H."/>
            <person name="Liu Y."/>
            <person name="Wu K."/>
            <person name="Chen J."/>
            <person name="Lirakis M."/>
            <person name="Topalis P."/>
            <person name="Van Leeuwen T."/>
            <person name="Hall A.B."/>
            <person name="Jiang X."/>
            <person name="Thorpe C."/>
            <person name="Mueller R.L."/>
            <person name="Sun C."/>
            <person name="Waterhouse R.M."/>
            <person name="Yan G."/>
            <person name="Tu Z.J."/>
            <person name="Fang X."/>
            <person name="James A.A."/>
        </authorList>
    </citation>
    <scope>NUCLEOTIDE SEQUENCE [LARGE SCALE GENOMIC DNA]</scope>
    <source>
        <strain evidence="10">Foshan</strain>
    </source>
</reference>
<dbReference type="RefSeq" id="XP_062700519.1">
    <property type="nucleotide sequence ID" value="XM_062844535.1"/>
</dbReference>
<dbReference type="SUPFAM" id="SSF56672">
    <property type="entry name" value="DNA/RNA polymerases"/>
    <property type="match status" value="1"/>
</dbReference>
<evidence type="ECO:0000259" key="8">
    <source>
        <dbReference type="PROSITE" id="PS50994"/>
    </source>
</evidence>
<dbReference type="InterPro" id="IPR019787">
    <property type="entry name" value="Znf_PHD-finger"/>
</dbReference>
<dbReference type="Pfam" id="PF18701">
    <property type="entry name" value="DUF5641"/>
    <property type="match status" value="1"/>
</dbReference>
<dbReference type="PROSITE" id="PS50016">
    <property type="entry name" value="ZF_PHD_2"/>
    <property type="match status" value="1"/>
</dbReference>
<dbReference type="InterPro" id="IPR036397">
    <property type="entry name" value="RNaseH_sf"/>
</dbReference>
<dbReference type="InterPro" id="IPR001841">
    <property type="entry name" value="Znf_RING"/>
</dbReference>
<dbReference type="Gene3D" id="3.10.10.10">
    <property type="entry name" value="HIV Type 1 Reverse Transcriptase, subunit A, domain 1"/>
    <property type="match status" value="1"/>
</dbReference>
<dbReference type="Pfam" id="PF05380">
    <property type="entry name" value="Peptidase_A17"/>
    <property type="match status" value="1"/>
</dbReference>
<reference evidence="9" key="2">
    <citation type="submission" date="2025-05" db="UniProtKB">
        <authorList>
            <consortium name="EnsemblMetazoa"/>
        </authorList>
    </citation>
    <scope>IDENTIFICATION</scope>
    <source>
        <strain evidence="9">Foshan</strain>
    </source>
</reference>
<dbReference type="InterPro" id="IPR019786">
    <property type="entry name" value="Zinc_finger_PHD-type_CS"/>
</dbReference>
<evidence type="ECO:0000256" key="5">
    <source>
        <dbReference type="SAM" id="MobiDB-lite"/>
    </source>
</evidence>
<sequence>MLPQEFCNSSNTVFTKLRLRLLSPTNLQNSIRDTMASQSSSQKRRHANVPYRPANDGDAHAASGNHPDIAHPETARLLENVVQTDSRIQPEQTVPCKVVQYESQPTVNAALPSSPQVIVTRTVSTGKGAIPKIPKTKTATKNKSKRKSVYVTIRNDPFVRRNPPRRVRENRVSSCALCSEPDNTAMVQCGECGSRFHLSCVEVSQSAEEISWSCPDCASASKKKTPRQISAPAMQGASEHRQQFTSPPSIVASSKSAGQSSRRSEHRKIELQLQKLEEEREWHQQYLKQKYSLLQELESDTSSKISHQDSMEENAAKIEQWIQNTENCGDDSGLVDVDPEDEHVLANVQEVQRRRKRDQELQGEQNCDRLQITHLMNKLQVAERRAPSIVNMPVQNNCTNHRDSRYQPPRSQIGLGDADRRPTNSLRTLEPQQTTSETFQQSTGRTFGPQVLPSDPVLNQRRSQYIPTCEPRPRSDNRRETRFLTTAVDFVPGQRSTPVTQPRRRIPSAEREIEDDGAAYTLNRSQLAARQAVSRDLPDFNGNPEDWPLFFSMFVSSTQLCGFSNEENMLRLRKCLKGKALDAVKCRMLHPSNVQGVISTLRMLYGRPEIIIQAIVRKIRSLPSPSIEKLDTVIQFALSVENLVATVEACEIGDFMYNISLRYELVERLPPTLKLDWARFSRNEPNPNLLDFSSWLRFVAEDASAVSISIDGDHRARTAKKDGFLNLHSEDSQQSLKKPSIASVSSKLPNSKEYVKECVGCKGSCLTLAQCKRFKELSYDSKWAVVREFSICRKCLRKHNGPCKQKKECGTNGCSYLHHPLLHDAERHTAAASQVPVRSTETQRNQTTNTSCNVHQGQSEILFRIVPVLLYGPSKVVRTYAFLDDGSELTLMEQSLANELGVQGPQNSLCLRWTGGTNRTEALSQKVNFQISSVTSPFKKFRLGEVHTVENLQLRPQTMLVDEMQGKYQYLKGLPVESYQEVSPRLLIGLDHASLGNVMKCREGKPNEPIAVKTRLGWMIFGCCSRTTTSVNHINHHRVQLCQCESNSNEELHEAMKQYFSLESMGISKPSKLLLSNEDHRANELLETLTRNTNGRYECGLLWRYDNVRLPDSKPMALRRWECLDRRMQRDDDLAQVLNAKINDYLAKGYIRKLTAEELESPCNRVWYLPIFPVVNPNKPGKIRLVWDAAAKIHGVCLNSVLLKGPDLLVSLLSVLVRFREFRVAVSGDIREMYHQVLMRPADQHCLRFLWKDNEDATAPSTYVMQVMSFGACCSPSTAQYVKNTHAKKFEQEFPEAVHAIVHDHYVDDMLISVETEEKAIQLATEVKGIHERGGFEMRNWVSNAPAVVAALDGEKTDGKNLSIGETDTTEKVLGMWWDTTADCFTYKLSSRHDADLLSGRKRPTKREVLRTLMMVFDPLGLISHFLMFLRSLLQEIWRASVDWDEQIHDCHFEKWLVWLRFLPRVADIKIPRCYRTVTSAEEGTIVQMHTFVDASENGFAAVVYLRFQEGNTVECALAGAKTRVAPLKFLSIPRSELQAAVIGTRLADSIQESLSIKVQRRFFWTDSRDVMCWLHSDHRRYSQYVGVRISEVLETTALRDWRWVPTKLNVADDGTKWKGSPDFSASSRWFHGPEFLREPEEKWPISPQPVKTTVTELRPHLHLHFKTLESIIDTSRFSRWLCLLKTTAYVFRAIRNMQRTIRQSPKAYGPLSRDELIMAESYLYQIAQRCTYEDEIAILSTKQEPSSKEISRSSSLYRLCPFMDEKGVLRIRGRTSACQFIDNSIVNPIILPREHSVTKLIVLDVHQRFLHQNHETAINELKQRYYISRLKAVYKSVRNNCQVCKNERACPEAPLMSDLPHARLAAYSRPFSHMGVDYFGPMMVTVGRRVEKRWGVLATCLTVRAIHLEIAHSLTTDSCIMALRNIIGRRGVPVAIYSDRGTNFVGASKELTTALEELEHDKIVAEFTSPHTTWIFIPPLSPHMGGAWERLIRSVKQNLEKLKPHRIPSDETLRNILTEVEYLVNSRPLTEIPLDDDQSPVLTPNHFIMGSSNGALPWTSFDDNPVRLKLNWKLSQSATNQFWKQWVHDYLPTLTRRAKWFAAVKPIEINDIVVIVDTNFPRSCWPKGRVIATKVAPDGQVRQATVQTANGIYERPVIKLAVLDVGVGGNATQRELRRIEGGNVKGATSTSDLDTPMADVTTNHTQRPTEGSTTERRSCNNR</sequence>
<dbReference type="Gene3D" id="3.30.70.270">
    <property type="match status" value="1"/>
</dbReference>
<dbReference type="InterPro" id="IPR001584">
    <property type="entry name" value="Integrase_cat-core"/>
</dbReference>
<evidence type="ECO:0000313" key="9">
    <source>
        <dbReference type="EnsemblMetazoa" id="AALFPA23_002904.P2987"/>
    </source>
</evidence>
<dbReference type="InterPro" id="IPR040676">
    <property type="entry name" value="DUF5641"/>
</dbReference>
<proteinExistence type="predicted"/>
<evidence type="ECO:0000256" key="1">
    <source>
        <dbReference type="ARBA" id="ARBA00022723"/>
    </source>
</evidence>
<evidence type="ECO:0000259" key="7">
    <source>
        <dbReference type="PROSITE" id="PS50089"/>
    </source>
</evidence>
<dbReference type="SMART" id="SM00249">
    <property type="entry name" value="PHD"/>
    <property type="match status" value="1"/>
</dbReference>
<feature type="region of interest" description="Disordered" evidence="5">
    <location>
        <begin position="828"/>
        <end position="851"/>
    </location>
</feature>
<dbReference type="PANTHER" id="PTHR47331">
    <property type="entry name" value="PHD-TYPE DOMAIN-CONTAINING PROTEIN"/>
    <property type="match status" value="1"/>
</dbReference>
<feature type="region of interest" description="Disordered" evidence="5">
    <location>
        <begin position="225"/>
        <end position="266"/>
    </location>
</feature>
<dbReference type="InterPro" id="IPR012337">
    <property type="entry name" value="RNaseH-like_sf"/>
</dbReference>
<feature type="region of interest" description="Disordered" evidence="5">
    <location>
        <begin position="393"/>
        <end position="456"/>
    </location>
</feature>
<evidence type="ECO:0000313" key="10">
    <source>
        <dbReference type="Proteomes" id="UP000069940"/>
    </source>
</evidence>
<dbReference type="CDD" id="cd15489">
    <property type="entry name" value="PHD_SF"/>
    <property type="match status" value="1"/>
</dbReference>
<dbReference type="Gene3D" id="3.30.40.10">
    <property type="entry name" value="Zinc/RING finger domain, C3HC4 (zinc finger)"/>
    <property type="match status" value="1"/>
</dbReference>
<dbReference type="EnsemblMetazoa" id="AALFPA23_002904.R2989">
    <property type="protein sequence ID" value="AALFPA23_002904.P2989"/>
    <property type="gene ID" value="AALFPA23_002904"/>
</dbReference>
<feature type="domain" description="PHD-type" evidence="6">
    <location>
        <begin position="172"/>
        <end position="220"/>
    </location>
</feature>
<dbReference type="PROSITE" id="PS01359">
    <property type="entry name" value="ZF_PHD_1"/>
    <property type="match status" value="1"/>
</dbReference>
<dbReference type="GeneID" id="134284941"/>
<keyword evidence="2 4" id="KW-0863">Zinc-finger</keyword>
<dbReference type="InterPro" id="IPR001965">
    <property type="entry name" value="Znf_PHD"/>
</dbReference>
<dbReference type="Pfam" id="PF03564">
    <property type="entry name" value="DUF1759"/>
    <property type="match status" value="1"/>
</dbReference>
<dbReference type="PROSITE" id="PS50089">
    <property type="entry name" value="ZF_RING_2"/>
    <property type="match status" value="1"/>
</dbReference>